<feature type="transmembrane region" description="Helical" evidence="8">
    <location>
        <begin position="484"/>
        <end position="504"/>
    </location>
</feature>
<name>A0A409VSY5_PSICY</name>
<dbReference type="GO" id="GO:0006974">
    <property type="term" value="P:DNA damage response"/>
    <property type="evidence" value="ECO:0007669"/>
    <property type="project" value="TreeGrafter"/>
</dbReference>
<reference evidence="10 11" key="1">
    <citation type="journal article" date="2018" name="Evol. Lett.">
        <title>Horizontal gene cluster transfer increased hallucinogenic mushroom diversity.</title>
        <authorList>
            <person name="Reynolds H.T."/>
            <person name="Vijayakumar V."/>
            <person name="Gluck-Thaler E."/>
            <person name="Korotkin H.B."/>
            <person name="Matheny P.B."/>
            <person name="Slot J.C."/>
        </authorList>
    </citation>
    <scope>NUCLEOTIDE SEQUENCE [LARGE SCALE GENOMIC DNA]</scope>
    <source>
        <strain evidence="10 11">2631</strain>
    </source>
</reference>
<dbReference type="OrthoDB" id="541375at2759"/>
<dbReference type="STRING" id="93625.A0A409VSY5"/>
<evidence type="ECO:0000256" key="1">
    <source>
        <dbReference type="ARBA" id="ARBA00001326"/>
    </source>
</evidence>
<dbReference type="InterPro" id="IPR002791">
    <property type="entry name" value="ARMT1-like_metal-bd"/>
</dbReference>
<comment type="catalytic activity">
    <reaction evidence="6 7">
        <text>beta-D-fructose 6-phosphate = dihydroxyacetone + D-glyceraldehyde 3-phosphate</text>
        <dbReference type="Rhea" id="RHEA:28002"/>
        <dbReference type="ChEBI" id="CHEBI:16016"/>
        <dbReference type="ChEBI" id="CHEBI:57634"/>
        <dbReference type="ChEBI" id="CHEBI:59776"/>
    </reaction>
</comment>
<dbReference type="PANTHER" id="PTHR12260:SF6">
    <property type="entry name" value="DAMAGE-CONTROL PHOSPHATASE ARMT1"/>
    <property type="match status" value="1"/>
</dbReference>
<dbReference type="PANTHER" id="PTHR12260">
    <property type="entry name" value="DAMAGE-CONTROL PHOSPHATASE ARMT1"/>
    <property type="match status" value="1"/>
</dbReference>
<evidence type="ECO:0000256" key="7">
    <source>
        <dbReference type="RuleBase" id="RU367030"/>
    </source>
</evidence>
<evidence type="ECO:0000256" key="4">
    <source>
        <dbReference type="ARBA" id="ARBA00022801"/>
    </source>
</evidence>
<dbReference type="SUPFAM" id="SSF111321">
    <property type="entry name" value="AF1104-like"/>
    <property type="match status" value="1"/>
</dbReference>
<evidence type="ECO:0000256" key="6">
    <source>
        <dbReference type="ARBA" id="ARBA00048809"/>
    </source>
</evidence>
<evidence type="ECO:0000256" key="5">
    <source>
        <dbReference type="ARBA" id="ARBA00023211"/>
    </source>
</evidence>
<comment type="similarity">
    <text evidence="2 7">Belongs to the damage-control phosphatase family. Sugar phosphate phosphatase III subfamily.</text>
</comment>
<keyword evidence="8" id="KW-0812">Transmembrane</keyword>
<dbReference type="AlphaFoldDB" id="A0A409VSY5"/>
<organism evidence="10 11">
    <name type="scientific">Psilocybe cyanescens</name>
    <dbReference type="NCBI Taxonomy" id="93625"/>
    <lineage>
        <taxon>Eukaryota</taxon>
        <taxon>Fungi</taxon>
        <taxon>Dikarya</taxon>
        <taxon>Basidiomycota</taxon>
        <taxon>Agaricomycotina</taxon>
        <taxon>Agaricomycetes</taxon>
        <taxon>Agaricomycetidae</taxon>
        <taxon>Agaricales</taxon>
        <taxon>Agaricineae</taxon>
        <taxon>Strophariaceae</taxon>
        <taxon>Psilocybe</taxon>
    </lineage>
</organism>
<dbReference type="GO" id="GO:0097023">
    <property type="term" value="F:fructose 6-phosphate aldolase activity"/>
    <property type="evidence" value="ECO:0007669"/>
    <property type="project" value="RHEA"/>
</dbReference>
<dbReference type="GO" id="GO:0005634">
    <property type="term" value="C:nucleus"/>
    <property type="evidence" value="ECO:0007669"/>
    <property type="project" value="TreeGrafter"/>
</dbReference>
<proteinExistence type="inferred from homology"/>
<evidence type="ECO:0000259" key="9">
    <source>
        <dbReference type="Pfam" id="PF01937"/>
    </source>
</evidence>
<evidence type="ECO:0000256" key="3">
    <source>
        <dbReference type="ARBA" id="ARBA00022723"/>
    </source>
</evidence>
<sequence>YETVIKRWPIILTGVVDTLHNACHRLTVEISQIVDGGDEDADAAKKKALQEKVAEGTAIIEKLSKLKYEMARDRELVEIPDDGEASVELYNSELDVLKKDSRNTWFTAPWLFAEYVDDSCYLYRLLRSFFVQTTHWKSDDPFEDQKLKTFKQSGKSIFQIAKTIHELGNDVEGIKSNPEKLKILFNEMIQMCLWYATLPGGREMQRSVDDLSLLTHMTEADIQNLQSVGKDARIARQQFILKDDEEVVWKHIQTLKDGQVDFVLDNCEWCPSGFELFTDLVFADFLVTYTPYVSKVVFHPKLIPWFVSDVTPPDFKATFEILSDISFFPEEVINSQDTNVEYLKEMVGRWKRYVDEGVFSLSVPLDTPLGGDVESRVGEFWTTPKLYWDLRTEAPAAFAQLEGSGLVIFKGDLNYRKLTGDIKWPAWTPFAEAIGPLAGSFPILSLRTNKADVVVGVSKEVADRLDASGEKWRVDGRYVCEVCASFLMIFTLISLLTAMPWCLFYPSYKRTRQLEIENGILILIADSWELEWAMLYDILDRHALIV</sequence>
<comment type="catalytic activity">
    <reaction evidence="1 7">
        <text>beta-D-fructose 1-phosphate + H2O = D-fructose + phosphate</text>
        <dbReference type="Rhea" id="RHEA:35603"/>
        <dbReference type="ChEBI" id="CHEBI:15377"/>
        <dbReference type="ChEBI" id="CHEBI:37721"/>
        <dbReference type="ChEBI" id="CHEBI:43474"/>
        <dbReference type="ChEBI" id="CHEBI:138881"/>
    </reaction>
</comment>
<keyword evidence="3 7" id="KW-0479">Metal-binding</keyword>
<comment type="caution">
    <text evidence="10">The sequence shown here is derived from an EMBL/GenBank/DDBJ whole genome shotgun (WGS) entry which is preliminary data.</text>
</comment>
<keyword evidence="8" id="KW-1133">Transmembrane helix</keyword>
<keyword evidence="5 7" id="KW-0464">Manganese</keyword>
<dbReference type="Proteomes" id="UP000283269">
    <property type="component" value="Unassembled WGS sequence"/>
</dbReference>
<dbReference type="Gene3D" id="1.20.930.60">
    <property type="match status" value="1"/>
</dbReference>
<keyword evidence="11" id="KW-1185">Reference proteome</keyword>
<dbReference type="EC" id="3.1.3.-" evidence="7"/>
<dbReference type="InterPro" id="IPR036075">
    <property type="entry name" value="ARMT-1-like_metal-bd_sf"/>
</dbReference>
<evidence type="ECO:0000256" key="8">
    <source>
        <dbReference type="SAM" id="Phobius"/>
    </source>
</evidence>
<feature type="non-terminal residue" evidence="10">
    <location>
        <position position="1"/>
    </location>
</feature>
<dbReference type="GO" id="GO:0103026">
    <property type="term" value="F:fructose-1-phosphatase activity"/>
    <property type="evidence" value="ECO:0007669"/>
    <property type="project" value="RHEA"/>
</dbReference>
<dbReference type="EMBL" id="NHYD01003936">
    <property type="protein sequence ID" value="PPQ69358.1"/>
    <property type="molecule type" value="Genomic_DNA"/>
</dbReference>
<dbReference type="GO" id="GO:0046872">
    <property type="term" value="F:metal ion binding"/>
    <property type="evidence" value="ECO:0007669"/>
    <property type="project" value="UniProtKB-UniRule"/>
</dbReference>
<evidence type="ECO:0000256" key="2">
    <source>
        <dbReference type="ARBA" id="ARBA00009519"/>
    </source>
</evidence>
<keyword evidence="4 7" id="KW-0378">Hydrolase</keyword>
<evidence type="ECO:0000313" key="10">
    <source>
        <dbReference type="EMBL" id="PPQ69358.1"/>
    </source>
</evidence>
<gene>
    <name evidence="10" type="ORF">CVT25_004750</name>
</gene>
<evidence type="ECO:0000313" key="11">
    <source>
        <dbReference type="Proteomes" id="UP000283269"/>
    </source>
</evidence>
<protein>
    <recommendedName>
        <fullName evidence="7">Sugar phosphate phosphatase</fullName>
        <ecNumber evidence="7">3.1.3.-</ecNumber>
    </recommendedName>
</protein>
<dbReference type="InterPro" id="IPR039763">
    <property type="entry name" value="ARMT1"/>
</dbReference>
<keyword evidence="8" id="KW-0472">Membrane</keyword>
<feature type="domain" description="Damage-control phosphatase ARMT1-like metal-binding" evidence="9">
    <location>
        <begin position="4"/>
        <end position="464"/>
    </location>
</feature>
<accession>A0A409VSY5</accession>
<dbReference type="Pfam" id="PF01937">
    <property type="entry name" value="ARMT1-like_dom"/>
    <property type="match status" value="1"/>
</dbReference>
<dbReference type="InParanoid" id="A0A409VSY5"/>
<comment type="domain">
    <text evidence="7">Subfamily III proteins have a conserved RTxK motif about 40-50 residues from the C-terminus; the threonine may be replaced by serine or cysteine.</text>
</comment>
<comment type="function">
    <text evidence="7">Metal-dependent phosphatase that shows phosphatase activity against several substrates, including fructose-1-phosphate and fructose-6-phosphate. Its preference for fructose-1-phosphate, a strong glycating agent that causes DNA damage rather than a canonical yeast metabolite, suggests a damage-control function in hexose phosphate metabolism.</text>
</comment>
<comment type="cofactor">
    <cofactor evidence="7">
        <name>Mn(2+)</name>
        <dbReference type="ChEBI" id="CHEBI:29035"/>
    </cofactor>
    <cofactor evidence="7">
        <name>Ni(2+)</name>
        <dbReference type="ChEBI" id="CHEBI:49786"/>
    </cofactor>
</comment>